<feature type="region of interest" description="Disordered" evidence="1">
    <location>
        <begin position="152"/>
        <end position="194"/>
    </location>
</feature>
<accession>A0AA40KSZ5</accession>
<reference evidence="2" key="1">
    <citation type="submission" date="2021-10" db="EMBL/GenBank/DDBJ databases">
        <title>Melipona bicolor Genome sequencing and assembly.</title>
        <authorList>
            <person name="Araujo N.S."/>
            <person name="Arias M.C."/>
        </authorList>
    </citation>
    <scope>NUCLEOTIDE SEQUENCE</scope>
    <source>
        <strain evidence="2">USP_2M_L1-L4_2017</strain>
        <tissue evidence="2">Whole body</tissue>
    </source>
</reference>
<name>A0AA40KSZ5_9HYME</name>
<protein>
    <submittedName>
        <fullName evidence="2">Uncharacterized protein</fullName>
    </submittedName>
</protein>
<proteinExistence type="predicted"/>
<evidence type="ECO:0000313" key="2">
    <source>
        <dbReference type="EMBL" id="KAK1131788.1"/>
    </source>
</evidence>
<gene>
    <name evidence="2" type="ORF">K0M31_015947</name>
</gene>
<sequence length="218" mass="24240">MAAALVFRVKGTKPSGSRARSTPSTVPADRRGFRRVRFYRLGMTDVSANFPSLPFLSARLKIEFGESHRPIWRRETRGRKQARLERNGALGNKTGLLCASVVFFTRGIAARRTAGTKTRATTAVHSPPLRRRRQRFRLPRFEKISFRGSRPLPGTPWTVAASENRENREAKGQGGSSRRWVEQERPSNPTVSPASYCEPASVASNNASVTASLSLFLV</sequence>
<dbReference type="EMBL" id="JAHYIQ010000005">
    <property type="protein sequence ID" value="KAK1131788.1"/>
    <property type="molecule type" value="Genomic_DNA"/>
</dbReference>
<organism evidence="2 3">
    <name type="scientific">Melipona bicolor</name>
    <dbReference type="NCBI Taxonomy" id="60889"/>
    <lineage>
        <taxon>Eukaryota</taxon>
        <taxon>Metazoa</taxon>
        <taxon>Ecdysozoa</taxon>
        <taxon>Arthropoda</taxon>
        <taxon>Hexapoda</taxon>
        <taxon>Insecta</taxon>
        <taxon>Pterygota</taxon>
        <taxon>Neoptera</taxon>
        <taxon>Endopterygota</taxon>
        <taxon>Hymenoptera</taxon>
        <taxon>Apocrita</taxon>
        <taxon>Aculeata</taxon>
        <taxon>Apoidea</taxon>
        <taxon>Anthophila</taxon>
        <taxon>Apidae</taxon>
        <taxon>Melipona</taxon>
    </lineage>
</organism>
<comment type="caution">
    <text evidence="2">The sequence shown here is derived from an EMBL/GenBank/DDBJ whole genome shotgun (WGS) entry which is preliminary data.</text>
</comment>
<evidence type="ECO:0000256" key="1">
    <source>
        <dbReference type="SAM" id="MobiDB-lite"/>
    </source>
</evidence>
<evidence type="ECO:0000313" key="3">
    <source>
        <dbReference type="Proteomes" id="UP001177670"/>
    </source>
</evidence>
<keyword evidence="3" id="KW-1185">Reference proteome</keyword>
<dbReference type="Proteomes" id="UP001177670">
    <property type="component" value="Unassembled WGS sequence"/>
</dbReference>
<dbReference type="AlphaFoldDB" id="A0AA40KSZ5"/>